<dbReference type="InterPro" id="IPR000618">
    <property type="entry name" value="Insect_cuticle"/>
</dbReference>
<dbReference type="GO" id="GO:0031012">
    <property type="term" value="C:extracellular matrix"/>
    <property type="evidence" value="ECO:0007669"/>
    <property type="project" value="TreeGrafter"/>
</dbReference>
<evidence type="ECO:0000256" key="2">
    <source>
        <dbReference type="PROSITE-ProRule" id="PRU00497"/>
    </source>
</evidence>
<dbReference type="GO" id="GO:0005615">
    <property type="term" value="C:extracellular space"/>
    <property type="evidence" value="ECO:0007669"/>
    <property type="project" value="TreeGrafter"/>
</dbReference>
<protein>
    <recommendedName>
        <fullName evidence="6">Cuticle protein 19</fullName>
    </recommendedName>
</protein>
<keyword evidence="3" id="KW-0732">Signal</keyword>
<reference evidence="4" key="2">
    <citation type="submission" date="2020-05" db="UniProtKB">
        <authorList>
            <consortium name="EnsemblMetazoa"/>
        </authorList>
    </citation>
    <scope>IDENTIFICATION</scope>
    <source>
        <strain evidence="4">IAEA</strain>
    </source>
</reference>
<name>A0A1A9WCY6_9MUSC</name>
<dbReference type="PANTHER" id="PTHR12236:SF86">
    <property type="entry name" value="CCP84AC-RELATED"/>
    <property type="match status" value="1"/>
</dbReference>
<evidence type="ECO:0000313" key="5">
    <source>
        <dbReference type="Proteomes" id="UP000091820"/>
    </source>
</evidence>
<dbReference type="EnsemblMetazoa" id="GBRI014995-RA">
    <property type="protein sequence ID" value="GBRI014995-PA"/>
    <property type="gene ID" value="GBRI014995"/>
</dbReference>
<feature type="signal peptide" evidence="3">
    <location>
        <begin position="1"/>
        <end position="21"/>
    </location>
</feature>
<dbReference type="InterPro" id="IPR051217">
    <property type="entry name" value="Insect_Cuticle_Struc_Prot"/>
</dbReference>
<dbReference type="Pfam" id="PF00379">
    <property type="entry name" value="Chitin_bind_4"/>
    <property type="match status" value="1"/>
</dbReference>
<organism evidence="4 5">
    <name type="scientific">Glossina brevipalpis</name>
    <dbReference type="NCBI Taxonomy" id="37001"/>
    <lineage>
        <taxon>Eukaryota</taxon>
        <taxon>Metazoa</taxon>
        <taxon>Ecdysozoa</taxon>
        <taxon>Arthropoda</taxon>
        <taxon>Hexapoda</taxon>
        <taxon>Insecta</taxon>
        <taxon>Pterygota</taxon>
        <taxon>Neoptera</taxon>
        <taxon>Endopterygota</taxon>
        <taxon>Diptera</taxon>
        <taxon>Brachycera</taxon>
        <taxon>Muscomorpha</taxon>
        <taxon>Hippoboscoidea</taxon>
        <taxon>Glossinidae</taxon>
        <taxon>Glossina</taxon>
    </lineage>
</organism>
<evidence type="ECO:0000256" key="1">
    <source>
        <dbReference type="ARBA" id="ARBA00022460"/>
    </source>
</evidence>
<dbReference type="AlphaFoldDB" id="A0A1A9WCY6"/>
<proteinExistence type="predicted"/>
<dbReference type="Proteomes" id="UP000091820">
    <property type="component" value="Unassembled WGS sequence"/>
</dbReference>
<sequence>MNFYLLVVGAVLVWPTMFALSLHHQQQKRSEYVEFYANYPNFRNDDQLSYKFYYYIDHAPTKVHMLHREERQGDYIMGQYGLLEANGYVRSVHYEVNGNNGFHGVVKTRTPNSQTHFKLETQRQPEKPIQQQNPVAFIN</sequence>
<evidence type="ECO:0000313" key="4">
    <source>
        <dbReference type="EnsemblMetazoa" id="GBRI014995-PA"/>
    </source>
</evidence>
<dbReference type="PANTHER" id="PTHR12236">
    <property type="entry name" value="STRUCTURAL CONTITUENT OF CUTICLE"/>
    <property type="match status" value="1"/>
</dbReference>
<accession>A0A1A9WCY6</accession>
<evidence type="ECO:0008006" key="6">
    <source>
        <dbReference type="Google" id="ProtNLM"/>
    </source>
</evidence>
<dbReference type="VEuPathDB" id="VectorBase:GBRI014995"/>
<reference evidence="5" key="1">
    <citation type="submission" date="2014-03" db="EMBL/GenBank/DDBJ databases">
        <authorList>
            <person name="Aksoy S."/>
            <person name="Warren W."/>
            <person name="Wilson R.K."/>
        </authorList>
    </citation>
    <scope>NUCLEOTIDE SEQUENCE [LARGE SCALE GENOMIC DNA]</scope>
    <source>
        <strain evidence="5">IAEA</strain>
    </source>
</reference>
<dbReference type="PROSITE" id="PS51155">
    <property type="entry name" value="CHIT_BIND_RR_2"/>
    <property type="match status" value="1"/>
</dbReference>
<evidence type="ECO:0000256" key="3">
    <source>
        <dbReference type="SAM" id="SignalP"/>
    </source>
</evidence>
<dbReference type="GO" id="GO:0042302">
    <property type="term" value="F:structural constituent of cuticle"/>
    <property type="evidence" value="ECO:0007669"/>
    <property type="project" value="UniProtKB-UniRule"/>
</dbReference>
<feature type="chain" id="PRO_5008400261" description="Cuticle protein 19" evidence="3">
    <location>
        <begin position="22"/>
        <end position="139"/>
    </location>
</feature>
<keyword evidence="5" id="KW-1185">Reference proteome</keyword>
<keyword evidence="1 2" id="KW-0193">Cuticle</keyword>